<name>A0AAN5D397_9BILA</name>
<gene>
    <name evidence="2" type="ORF">PMAYCL1PPCAC_25029</name>
</gene>
<keyword evidence="3" id="KW-1185">Reference proteome</keyword>
<proteinExistence type="predicted"/>
<dbReference type="Proteomes" id="UP001328107">
    <property type="component" value="Unassembled WGS sequence"/>
</dbReference>
<protein>
    <recommendedName>
        <fullName evidence="4">MATH domain-containing protein</fullName>
    </recommendedName>
</protein>
<dbReference type="AlphaFoldDB" id="A0AAN5D397"/>
<evidence type="ECO:0000256" key="1">
    <source>
        <dbReference type="SAM" id="Coils"/>
    </source>
</evidence>
<evidence type="ECO:0000313" key="2">
    <source>
        <dbReference type="EMBL" id="GMR54834.1"/>
    </source>
</evidence>
<evidence type="ECO:0000313" key="3">
    <source>
        <dbReference type="Proteomes" id="UP001328107"/>
    </source>
</evidence>
<evidence type="ECO:0008006" key="4">
    <source>
        <dbReference type="Google" id="ProtNLM"/>
    </source>
</evidence>
<keyword evidence="1" id="KW-0175">Coiled coil</keyword>
<feature type="coiled-coil region" evidence="1">
    <location>
        <begin position="25"/>
        <end position="52"/>
    </location>
</feature>
<accession>A0AAN5D397</accession>
<sequence length="182" mass="20899">MIEDKEESNCVTIEELRRQLTIRDEIIKKKEIRDLEGEIRRLEKNSSETEKNCIEKAMEQTHLDMQGLLVMLQQVQFNTAPIEYLHSQLSPYAGGVSTIRGTFTEISKLDRESSRFIKAAGLEWEIDLSILNEDKTKYLSAYLACRPSRPTRKSSCFTNKFKYYALAGPAVLHTLSNCCPTE</sequence>
<reference evidence="3" key="1">
    <citation type="submission" date="2022-10" db="EMBL/GenBank/DDBJ databases">
        <title>Genome assembly of Pristionchus species.</title>
        <authorList>
            <person name="Yoshida K."/>
            <person name="Sommer R.J."/>
        </authorList>
    </citation>
    <scope>NUCLEOTIDE SEQUENCE [LARGE SCALE GENOMIC DNA]</scope>
    <source>
        <strain evidence="3">RS5460</strain>
    </source>
</reference>
<organism evidence="2 3">
    <name type="scientific">Pristionchus mayeri</name>
    <dbReference type="NCBI Taxonomy" id="1317129"/>
    <lineage>
        <taxon>Eukaryota</taxon>
        <taxon>Metazoa</taxon>
        <taxon>Ecdysozoa</taxon>
        <taxon>Nematoda</taxon>
        <taxon>Chromadorea</taxon>
        <taxon>Rhabditida</taxon>
        <taxon>Rhabditina</taxon>
        <taxon>Diplogasteromorpha</taxon>
        <taxon>Diplogasteroidea</taxon>
        <taxon>Neodiplogasteridae</taxon>
        <taxon>Pristionchus</taxon>
    </lineage>
</organism>
<dbReference type="EMBL" id="BTRK01000005">
    <property type="protein sequence ID" value="GMR54834.1"/>
    <property type="molecule type" value="Genomic_DNA"/>
</dbReference>
<comment type="caution">
    <text evidence="2">The sequence shown here is derived from an EMBL/GenBank/DDBJ whole genome shotgun (WGS) entry which is preliminary data.</text>
</comment>